<feature type="domain" description="N-acetyltransferase" evidence="3">
    <location>
        <begin position="134"/>
        <end position="271"/>
    </location>
</feature>
<dbReference type="InterPro" id="IPR000182">
    <property type="entry name" value="GNAT_dom"/>
</dbReference>
<reference evidence="4" key="1">
    <citation type="submission" date="2020-10" db="EMBL/GenBank/DDBJ databases">
        <title>Taxonomic study of unclassified bacteria belonging to the class Ktedonobacteria.</title>
        <authorList>
            <person name="Yabe S."/>
            <person name="Wang C.M."/>
            <person name="Zheng Y."/>
            <person name="Sakai Y."/>
            <person name="Cavaletti L."/>
            <person name="Monciardini P."/>
            <person name="Donadio S."/>
        </authorList>
    </citation>
    <scope>NUCLEOTIDE SEQUENCE</scope>
    <source>
        <strain evidence="4">SOSP1-1</strain>
    </source>
</reference>
<dbReference type="Gene3D" id="3.40.630.30">
    <property type="match status" value="2"/>
</dbReference>
<feature type="domain" description="N-acetyltransferase" evidence="3">
    <location>
        <begin position="1"/>
        <end position="138"/>
    </location>
</feature>
<proteinExistence type="predicted"/>
<sequence length="271" mass="31020">MQLAEICQQHEHLTMKLNWNTLRNRPQQETNDFLYYENGKLVGYLALFCFNTQEAEVSGMVHPQYRRRGIFSRLFQAAAEEVQRRNIPQILGIVEHTSQGGQAFARRLQGRLHHSEYKMTLTEPHLVGTEIEGLKFRRSQSEDGMILAHITAVAFGIPRSEITWYSQGPQEGRPSYLAQLGDIYVGKLDVNLGEQDALILGFGVLPEFQGRGYGRRLLAYTIQELLKLGKRQISLEVVTENQNALALYQSCGFQIVTSYDYYSYPVRVVSR</sequence>
<gene>
    <name evidence="4" type="ORF">KSX_14260</name>
</gene>
<dbReference type="InterPro" id="IPR050680">
    <property type="entry name" value="YpeA/RimI_acetyltransf"/>
</dbReference>
<dbReference type="AlphaFoldDB" id="A0A8J3HZA3"/>
<accession>A0A8J3HZA3</accession>
<comment type="caution">
    <text evidence="4">The sequence shown here is derived from an EMBL/GenBank/DDBJ whole genome shotgun (WGS) entry which is preliminary data.</text>
</comment>
<dbReference type="SUPFAM" id="SSF55729">
    <property type="entry name" value="Acyl-CoA N-acyltransferases (Nat)"/>
    <property type="match status" value="2"/>
</dbReference>
<protein>
    <submittedName>
        <fullName evidence="4">GNAT family N-acetyltransferase</fullName>
    </submittedName>
</protein>
<organism evidence="4 5">
    <name type="scientific">Ktedonospora formicarum</name>
    <dbReference type="NCBI Taxonomy" id="2778364"/>
    <lineage>
        <taxon>Bacteria</taxon>
        <taxon>Bacillati</taxon>
        <taxon>Chloroflexota</taxon>
        <taxon>Ktedonobacteria</taxon>
        <taxon>Ktedonobacterales</taxon>
        <taxon>Ktedonobacteraceae</taxon>
        <taxon>Ktedonospora</taxon>
    </lineage>
</organism>
<dbReference type="PANTHER" id="PTHR43420">
    <property type="entry name" value="ACETYLTRANSFERASE"/>
    <property type="match status" value="1"/>
</dbReference>
<keyword evidence="1" id="KW-0808">Transferase</keyword>
<dbReference type="Proteomes" id="UP000612362">
    <property type="component" value="Unassembled WGS sequence"/>
</dbReference>
<evidence type="ECO:0000313" key="4">
    <source>
        <dbReference type="EMBL" id="GHO43263.1"/>
    </source>
</evidence>
<evidence type="ECO:0000256" key="2">
    <source>
        <dbReference type="ARBA" id="ARBA00023315"/>
    </source>
</evidence>
<keyword evidence="5" id="KW-1185">Reference proteome</keyword>
<name>A0A8J3HZA3_9CHLR</name>
<dbReference type="PANTHER" id="PTHR43420:SF47">
    <property type="entry name" value="N-ACETYLTRANSFERASE DOMAIN-CONTAINING PROTEIN"/>
    <property type="match status" value="1"/>
</dbReference>
<evidence type="ECO:0000259" key="3">
    <source>
        <dbReference type="PROSITE" id="PS51186"/>
    </source>
</evidence>
<evidence type="ECO:0000256" key="1">
    <source>
        <dbReference type="ARBA" id="ARBA00022679"/>
    </source>
</evidence>
<keyword evidence="2" id="KW-0012">Acyltransferase</keyword>
<dbReference type="GO" id="GO:0016747">
    <property type="term" value="F:acyltransferase activity, transferring groups other than amino-acyl groups"/>
    <property type="evidence" value="ECO:0007669"/>
    <property type="project" value="InterPro"/>
</dbReference>
<dbReference type="Pfam" id="PF00583">
    <property type="entry name" value="Acetyltransf_1"/>
    <property type="match status" value="2"/>
</dbReference>
<dbReference type="CDD" id="cd04301">
    <property type="entry name" value="NAT_SF"/>
    <property type="match status" value="2"/>
</dbReference>
<dbReference type="InterPro" id="IPR016181">
    <property type="entry name" value="Acyl_CoA_acyltransferase"/>
</dbReference>
<dbReference type="EMBL" id="BNJF01000001">
    <property type="protein sequence ID" value="GHO43263.1"/>
    <property type="molecule type" value="Genomic_DNA"/>
</dbReference>
<evidence type="ECO:0000313" key="5">
    <source>
        <dbReference type="Proteomes" id="UP000612362"/>
    </source>
</evidence>
<dbReference type="PROSITE" id="PS51186">
    <property type="entry name" value="GNAT"/>
    <property type="match status" value="2"/>
</dbReference>